<feature type="compositionally biased region" description="Low complexity" evidence="1">
    <location>
        <begin position="208"/>
        <end position="231"/>
    </location>
</feature>
<accession>A0A8T0WK83</accession>
<sequence length="396" mass="40629">MPAIYRVAAEGSAPPLFEVCLEAFGSGPLNMTSCGPVSSRISPFISNLGPRLSPAADSFAGPNLLLDRSAEGSFAEALAPESTHPAADVPASPAGNVSPPPRAMALASSAPTSPPSPALSAAASSSSPSPTPPAPASSPPQADAPASPAAAASSPPTPPAPTSSPQADAPASAAAAPSSLPRADVPASPALVSSPQRAMAPVPPTPASSPSRAAVLASPAPASSSSRADAPTSIAPGCTTVDTPPLQFYSRRRLKKAGQEEDSKVSLTSEPASPATEFINKLSKKPGALLPLPHINKRRKKMLQPPSEAPRRSRRIAGLDAVIPEVCPVHLKKRVMRALDLEVDDEKEQIDQRVLDEYVKSFRQPQATPHTRALAALFGWTPPEDDTAFEVVECCV</sequence>
<protein>
    <submittedName>
        <fullName evidence="2">Uncharacterized protein</fullName>
    </submittedName>
</protein>
<dbReference type="EMBL" id="CM029038">
    <property type="protein sequence ID" value="KAG2648400.1"/>
    <property type="molecule type" value="Genomic_DNA"/>
</dbReference>
<evidence type="ECO:0000313" key="2">
    <source>
        <dbReference type="EMBL" id="KAG2648400.1"/>
    </source>
</evidence>
<proteinExistence type="predicted"/>
<comment type="caution">
    <text evidence="2">The sequence shown here is derived from an EMBL/GenBank/DDBJ whole genome shotgun (WGS) entry which is preliminary data.</text>
</comment>
<reference evidence="2" key="1">
    <citation type="submission" date="2020-05" db="EMBL/GenBank/DDBJ databases">
        <title>WGS assembly of Panicum virgatum.</title>
        <authorList>
            <person name="Lovell J.T."/>
            <person name="Jenkins J."/>
            <person name="Shu S."/>
            <person name="Juenger T.E."/>
            <person name="Schmutz J."/>
        </authorList>
    </citation>
    <scope>NUCLEOTIDE SEQUENCE</scope>
    <source>
        <strain evidence="2">AP13</strain>
    </source>
</reference>
<feature type="compositionally biased region" description="Low complexity" evidence="1">
    <location>
        <begin position="139"/>
        <end position="154"/>
    </location>
</feature>
<dbReference type="Proteomes" id="UP000823388">
    <property type="component" value="Chromosome 1N"/>
</dbReference>
<organism evidence="2 3">
    <name type="scientific">Panicum virgatum</name>
    <name type="common">Blackwell switchgrass</name>
    <dbReference type="NCBI Taxonomy" id="38727"/>
    <lineage>
        <taxon>Eukaryota</taxon>
        <taxon>Viridiplantae</taxon>
        <taxon>Streptophyta</taxon>
        <taxon>Embryophyta</taxon>
        <taxon>Tracheophyta</taxon>
        <taxon>Spermatophyta</taxon>
        <taxon>Magnoliopsida</taxon>
        <taxon>Liliopsida</taxon>
        <taxon>Poales</taxon>
        <taxon>Poaceae</taxon>
        <taxon>PACMAD clade</taxon>
        <taxon>Panicoideae</taxon>
        <taxon>Panicodae</taxon>
        <taxon>Paniceae</taxon>
        <taxon>Panicinae</taxon>
        <taxon>Panicum</taxon>
        <taxon>Panicum sect. Hiantes</taxon>
    </lineage>
</organism>
<gene>
    <name evidence="2" type="ORF">PVAP13_1NG097236</name>
</gene>
<evidence type="ECO:0000256" key="1">
    <source>
        <dbReference type="SAM" id="MobiDB-lite"/>
    </source>
</evidence>
<feature type="compositionally biased region" description="Low complexity" evidence="1">
    <location>
        <begin position="118"/>
        <end position="128"/>
    </location>
</feature>
<feature type="compositionally biased region" description="Pro residues" evidence="1">
    <location>
        <begin position="129"/>
        <end position="138"/>
    </location>
</feature>
<keyword evidence="3" id="KW-1185">Reference proteome</keyword>
<evidence type="ECO:0000313" key="3">
    <source>
        <dbReference type="Proteomes" id="UP000823388"/>
    </source>
</evidence>
<dbReference type="PRINTS" id="PR01217">
    <property type="entry name" value="PRICHEXTENSN"/>
</dbReference>
<feature type="compositionally biased region" description="Low complexity" evidence="1">
    <location>
        <begin position="163"/>
        <end position="181"/>
    </location>
</feature>
<name>A0A8T0WK83_PANVG</name>
<dbReference type="AlphaFoldDB" id="A0A8T0WK83"/>
<feature type="region of interest" description="Disordered" evidence="1">
    <location>
        <begin position="78"/>
        <end position="273"/>
    </location>
</feature>